<gene>
    <name evidence="2" type="ORF">GGU10DRAFT_382055</name>
</gene>
<comment type="caution">
    <text evidence="2">The sequence shown here is derived from an EMBL/GenBank/DDBJ whole genome shotgun (WGS) entry which is preliminary data.</text>
</comment>
<feature type="compositionally biased region" description="Polar residues" evidence="1">
    <location>
        <begin position="438"/>
        <end position="456"/>
    </location>
</feature>
<dbReference type="Gene3D" id="2.40.70.10">
    <property type="entry name" value="Acid Proteases"/>
    <property type="match status" value="1"/>
</dbReference>
<name>A0AA38L1I8_9AGAR</name>
<proteinExistence type="predicted"/>
<feature type="compositionally biased region" description="Basic and acidic residues" evidence="1">
    <location>
        <begin position="375"/>
        <end position="388"/>
    </location>
</feature>
<evidence type="ECO:0000313" key="2">
    <source>
        <dbReference type="EMBL" id="KAJ3779662.1"/>
    </source>
</evidence>
<dbReference type="InterPro" id="IPR021109">
    <property type="entry name" value="Peptidase_aspartic_dom_sf"/>
</dbReference>
<dbReference type="EMBL" id="MU794429">
    <property type="protein sequence ID" value="KAJ3779662.1"/>
    <property type="molecule type" value="Genomic_DNA"/>
</dbReference>
<evidence type="ECO:0000256" key="1">
    <source>
        <dbReference type="SAM" id="MobiDB-lite"/>
    </source>
</evidence>
<feature type="non-terminal residue" evidence="2">
    <location>
        <position position="1"/>
    </location>
</feature>
<feature type="region of interest" description="Disordered" evidence="1">
    <location>
        <begin position="346"/>
        <end position="456"/>
    </location>
</feature>
<dbReference type="AlphaFoldDB" id="A0AA38L1I8"/>
<feature type="compositionally biased region" description="Basic and acidic residues" evidence="1">
    <location>
        <begin position="412"/>
        <end position="421"/>
    </location>
</feature>
<feature type="compositionally biased region" description="Low complexity" evidence="1">
    <location>
        <begin position="393"/>
        <end position="411"/>
    </location>
</feature>
<dbReference type="Proteomes" id="UP001163798">
    <property type="component" value="Unassembled WGS sequence"/>
</dbReference>
<accession>A0AA38L1I8</accession>
<protein>
    <submittedName>
        <fullName evidence="2">Uncharacterized protein</fullName>
    </submittedName>
</protein>
<sequence length="716" mass="78837">KRCVDSAQFNRSVIEASVEERVRHVHLAPHLAFSAGGDDVVNTWQRETVGHSVSVQQTEIIYPTREHRRVRLWDKEGGRGIGRIRRANTGSNEVLQTLIMQKLPDRFRADLRDCKVSEQLPYSEWKVACKDVEERRPPTSSVPAYAVKHETRNDRVMTPSSAASHAVVPSPFATLSAPKSHRFPKLQPDQKQLLNKLEACYQCYNLFAGHLSSSCPNNGPPSLSVPYRPLNGDDVALANKIHVAAPNNSIPYELILKKNNTPTAAARPVAVIQDRVALTDLPDLDEVQSAPGYNVQHHDVGAFYGSRNIVQVSTGAGVYGSALSQGFDYGESASAPVTKPVATLVPSRRSVNDYRDDNSVGGSPYSPTQGRNTRRREFSPVGSRRDSAEFVNRCSRSGSCSPSSSGSGAVSRTEDSAEIHEQGTTSARATLDGRDSSRSSLNQVRARSAPSVSDPVSSNVADIMPFVLPHLEWVANVSGPSGFTMARLLLDSACPFVLIRADLVSALGLKCLKLWRPQEMSMAMSSGKPEIFRSTEYCKLVLEDPKLSWRSRSVRALVVPSLCSPMILGLPFLTFNNLVMDYSARTVIDKSCGFDLMNPVIASPVLPVLAPVKRRRLLLRSQQDLLKSKKCVFQQAASFARENVRFRRFTVSEFPVQCFNFVAAIRGCIESLEHRARLDALSDSFKSEFADVFTPIAHTSCYDHARVVGDKLDRGL</sequence>
<evidence type="ECO:0000313" key="3">
    <source>
        <dbReference type="Proteomes" id="UP001163798"/>
    </source>
</evidence>
<reference evidence="2" key="1">
    <citation type="submission" date="2022-08" db="EMBL/GenBank/DDBJ databases">
        <authorList>
            <consortium name="DOE Joint Genome Institute"/>
            <person name="Min B."/>
            <person name="Riley R."/>
            <person name="Sierra-Patev S."/>
            <person name="Naranjo-Ortiz M."/>
            <person name="Looney B."/>
            <person name="Konkel Z."/>
            <person name="Slot J.C."/>
            <person name="Sakamoto Y."/>
            <person name="Steenwyk J.L."/>
            <person name="Rokas A."/>
            <person name="Carro J."/>
            <person name="Camarero S."/>
            <person name="Ferreira P."/>
            <person name="Molpeceres G."/>
            <person name="Ruiz-Duenas F.J."/>
            <person name="Serrano A."/>
            <person name="Henrissat B."/>
            <person name="Drula E."/>
            <person name="Hughes K.W."/>
            <person name="Mata J.L."/>
            <person name="Ishikawa N.K."/>
            <person name="Vargas-Isla R."/>
            <person name="Ushijima S."/>
            <person name="Smith C.A."/>
            <person name="Ahrendt S."/>
            <person name="Andreopoulos W."/>
            <person name="He G."/>
            <person name="Labutti K."/>
            <person name="Lipzen A."/>
            <person name="Ng V."/>
            <person name="Sandor L."/>
            <person name="Barry K."/>
            <person name="Martinez A.T."/>
            <person name="Xiao Y."/>
            <person name="Gibbons J.G."/>
            <person name="Terashima K."/>
            <person name="Hibbett D.S."/>
            <person name="Grigoriev I.V."/>
        </authorList>
    </citation>
    <scope>NUCLEOTIDE SEQUENCE</scope>
    <source>
        <strain evidence="2">TFB10291</strain>
    </source>
</reference>
<keyword evidence="3" id="KW-1185">Reference proteome</keyword>
<dbReference type="CDD" id="cd00303">
    <property type="entry name" value="retropepsin_like"/>
    <property type="match status" value="1"/>
</dbReference>
<organism evidence="2 3">
    <name type="scientific">Lentinula aff. detonsa</name>
    <dbReference type="NCBI Taxonomy" id="2804958"/>
    <lineage>
        <taxon>Eukaryota</taxon>
        <taxon>Fungi</taxon>
        <taxon>Dikarya</taxon>
        <taxon>Basidiomycota</taxon>
        <taxon>Agaricomycotina</taxon>
        <taxon>Agaricomycetes</taxon>
        <taxon>Agaricomycetidae</taxon>
        <taxon>Agaricales</taxon>
        <taxon>Marasmiineae</taxon>
        <taxon>Omphalotaceae</taxon>
        <taxon>Lentinula</taxon>
    </lineage>
</organism>